<organism evidence="1 2">
    <name type="scientific">Mycena alexandri</name>
    <dbReference type="NCBI Taxonomy" id="1745969"/>
    <lineage>
        <taxon>Eukaryota</taxon>
        <taxon>Fungi</taxon>
        <taxon>Dikarya</taxon>
        <taxon>Basidiomycota</taxon>
        <taxon>Agaricomycotina</taxon>
        <taxon>Agaricomycetes</taxon>
        <taxon>Agaricomycetidae</taxon>
        <taxon>Agaricales</taxon>
        <taxon>Marasmiineae</taxon>
        <taxon>Mycenaceae</taxon>
        <taxon>Mycena</taxon>
    </lineage>
</organism>
<sequence length="350" mass="36601">MTKPASLWFIERSLAVEGVMVKVEGNERPKGPITSHAKTNAAPLRPSSCTIPAQLKPVLPNSSASSSSPFSSTLATAVTAILGLGLACSRAAAAVSLSTVPISAPTSVSPATMDTAEHLHSLPQPILELFKPRANDKYCQQIQIPLGLSPPFHLPPPHNLLLDGARGDSSYVSCAHSKHADATQAAEAGNEHDESLIEQSTCGGDRSSRELALPARMGNVSPAGWVKTAGGTHALRVESPRMERCTSSGDPACEDGRCHRMCGLVPARRGSLPQGLGIPSARASGPLSCRNYPLLLLPLSSQRFPPTCTHTDPLARAGPRRGVVPTHTPLGPAFDLIASSPTPPPSLHQV</sequence>
<comment type="caution">
    <text evidence="1">The sequence shown here is derived from an EMBL/GenBank/DDBJ whole genome shotgun (WGS) entry which is preliminary data.</text>
</comment>
<keyword evidence="2" id="KW-1185">Reference proteome</keyword>
<name>A0AAD6SGM9_9AGAR</name>
<dbReference type="AlphaFoldDB" id="A0AAD6SGM9"/>
<evidence type="ECO:0000313" key="1">
    <source>
        <dbReference type="EMBL" id="KAJ7027661.1"/>
    </source>
</evidence>
<dbReference type="EMBL" id="JARJCM010000121">
    <property type="protein sequence ID" value="KAJ7027661.1"/>
    <property type="molecule type" value="Genomic_DNA"/>
</dbReference>
<gene>
    <name evidence="1" type="ORF">C8F04DRAFT_1266756</name>
</gene>
<accession>A0AAD6SGM9</accession>
<reference evidence="1" key="1">
    <citation type="submission" date="2023-03" db="EMBL/GenBank/DDBJ databases">
        <title>Massive genome expansion in bonnet fungi (Mycena s.s.) driven by repeated elements and novel gene families across ecological guilds.</title>
        <authorList>
            <consortium name="Lawrence Berkeley National Laboratory"/>
            <person name="Harder C.B."/>
            <person name="Miyauchi S."/>
            <person name="Viragh M."/>
            <person name="Kuo A."/>
            <person name="Thoen E."/>
            <person name="Andreopoulos B."/>
            <person name="Lu D."/>
            <person name="Skrede I."/>
            <person name="Drula E."/>
            <person name="Henrissat B."/>
            <person name="Morin E."/>
            <person name="Kohler A."/>
            <person name="Barry K."/>
            <person name="LaButti K."/>
            <person name="Morin E."/>
            <person name="Salamov A."/>
            <person name="Lipzen A."/>
            <person name="Mereny Z."/>
            <person name="Hegedus B."/>
            <person name="Baldrian P."/>
            <person name="Stursova M."/>
            <person name="Weitz H."/>
            <person name="Taylor A."/>
            <person name="Grigoriev I.V."/>
            <person name="Nagy L.G."/>
            <person name="Martin F."/>
            <person name="Kauserud H."/>
        </authorList>
    </citation>
    <scope>NUCLEOTIDE SEQUENCE</scope>
    <source>
        <strain evidence="1">CBHHK200</strain>
    </source>
</reference>
<protein>
    <submittedName>
        <fullName evidence="1">Uncharacterized protein</fullName>
    </submittedName>
</protein>
<evidence type="ECO:0000313" key="2">
    <source>
        <dbReference type="Proteomes" id="UP001218188"/>
    </source>
</evidence>
<proteinExistence type="predicted"/>
<dbReference type="Proteomes" id="UP001218188">
    <property type="component" value="Unassembled WGS sequence"/>
</dbReference>